<feature type="transmembrane region" description="Helical" evidence="1">
    <location>
        <begin position="95"/>
        <end position="115"/>
    </location>
</feature>
<feature type="transmembrane region" description="Helical" evidence="1">
    <location>
        <begin position="6"/>
        <end position="26"/>
    </location>
</feature>
<sequence length="117" mass="12390">MTVLYNLIVVCHLLGMAALVGGYFSVLTAPRISEVMVWGARAQFITGLIIVGLGEGALDKNYIHAKIAVKLVLSLVIVALAEITRARQKKGQPNVNLVHAVGGLSVVTVLIAALWTS</sequence>
<feature type="transmembrane region" description="Helical" evidence="1">
    <location>
        <begin position="63"/>
        <end position="83"/>
    </location>
</feature>
<keyword evidence="3" id="KW-1185">Reference proteome</keyword>
<accession>A0ABV9FZ43</accession>
<organism evidence="2 3">
    <name type="scientific">Rhodococcus kronopolitis</name>
    <dbReference type="NCBI Taxonomy" id="1460226"/>
    <lineage>
        <taxon>Bacteria</taxon>
        <taxon>Bacillati</taxon>
        <taxon>Actinomycetota</taxon>
        <taxon>Actinomycetes</taxon>
        <taxon>Mycobacteriales</taxon>
        <taxon>Nocardiaceae</taxon>
        <taxon>Rhodococcus</taxon>
    </lineage>
</organism>
<dbReference type="Proteomes" id="UP001595914">
    <property type="component" value="Unassembled WGS sequence"/>
</dbReference>
<evidence type="ECO:0000256" key="1">
    <source>
        <dbReference type="SAM" id="Phobius"/>
    </source>
</evidence>
<name>A0ABV9FZ43_9NOCA</name>
<keyword evidence="1" id="KW-0472">Membrane</keyword>
<protein>
    <recommendedName>
        <fullName evidence="4">Integral membrane protein</fullName>
    </recommendedName>
</protein>
<comment type="caution">
    <text evidence="2">The sequence shown here is derived from an EMBL/GenBank/DDBJ whole genome shotgun (WGS) entry which is preliminary data.</text>
</comment>
<gene>
    <name evidence="2" type="ORF">ACFO6S_17985</name>
</gene>
<dbReference type="EMBL" id="JBHSFO010000012">
    <property type="protein sequence ID" value="MFC4605594.1"/>
    <property type="molecule type" value="Genomic_DNA"/>
</dbReference>
<dbReference type="RefSeq" id="WP_378419313.1">
    <property type="nucleotide sequence ID" value="NZ_JBHSFO010000012.1"/>
</dbReference>
<proteinExistence type="predicted"/>
<evidence type="ECO:0000313" key="3">
    <source>
        <dbReference type="Proteomes" id="UP001595914"/>
    </source>
</evidence>
<keyword evidence="1" id="KW-0812">Transmembrane</keyword>
<evidence type="ECO:0000313" key="2">
    <source>
        <dbReference type="EMBL" id="MFC4605594.1"/>
    </source>
</evidence>
<keyword evidence="1" id="KW-1133">Transmembrane helix</keyword>
<evidence type="ECO:0008006" key="4">
    <source>
        <dbReference type="Google" id="ProtNLM"/>
    </source>
</evidence>
<reference evidence="3" key="1">
    <citation type="journal article" date="2019" name="Int. J. Syst. Evol. Microbiol.">
        <title>The Global Catalogue of Microorganisms (GCM) 10K type strain sequencing project: providing services to taxonomists for standard genome sequencing and annotation.</title>
        <authorList>
            <consortium name="The Broad Institute Genomics Platform"/>
            <consortium name="The Broad Institute Genome Sequencing Center for Infectious Disease"/>
            <person name="Wu L."/>
            <person name="Ma J."/>
        </authorList>
    </citation>
    <scope>NUCLEOTIDE SEQUENCE [LARGE SCALE GENOMIC DNA]</scope>
    <source>
        <strain evidence="3">CCUG 54520</strain>
    </source>
</reference>